<evidence type="ECO:0000313" key="4">
    <source>
        <dbReference type="Proteomes" id="UP000036959"/>
    </source>
</evidence>
<dbReference type="OrthoDB" id="7235451at2"/>
<dbReference type="PATRIC" id="fig|242163.4.peg.2707"/>
<evidence type="ECO:0000313" key="3">
    <source>
        <dbReference type="EMBL" id="KND61528.1"/>
    </source>
</evidence>
<dbReference type="RefSeq" id="WP_157055948.1">
    <property type="nucleotide sequence ID" value="NZ_LFJJ01000019.1"/>
</dbReference>
<feature type="compositionally biased region" description="Basic and acidic residues" evidence="1">
    <location>
        <begin position="1"/>
        <end position="11"/>
    </location>
</feature>
<name>A0A0L0MGT1_9BURK</name>
<keyword evidence="4" id="KW-1185">Reference proteome</keyword>
<dbReference type="Proteomes" id="UP000036959">
    <property type="component" value="Unassembled WGS sequence"/>
</dbReference>
<organism evidence="3 4">
    <name type="scientific">Candidatus Burkholderia verschuerenii</name>
    <dbReference type="NCBI Taxonomy" id="242163"/>
    <lineage>
        <taxon>Bacteria</taxon>
        <taxon>Pseudomonadati</taxon>
        <taxon>Pseudomonadota</taxon>
        <taxon>Betaproteobacteria</taxon>
        <taxon>Burkholderiales</taxon>
        <taxon>Burkholderiaceae</taxon>
        <taxon>Burkholderia</taxon>
    </lineage>
</organism>
<reference evidence="4" key="1">
    <citation type="submission" date="2015-06" db="EMBL/GenBank/DDBJ databases">
        <title>Comparative genomics of Burkholderia leaf nodule symbionts.</title>
        <authorList>
            <person name="Carlier A."/>
            <person name="Eberl L."/>
            <person name="Pinto-Carbo M."/>
        </authorList>
    </citation>
    <scope>NUCLEOTIDE SEQUENCE [LARGE SCALE GENOMIC DNA]</scope>
    <source>
        <strain evidence="4">UZHbot4</strain>
    </source>
</reference>
<dbReference type="Pfam" id="PF18821">
    <property type="entry name" value="LPD7"/>
    <property type="match status" value="1"/>
</dbReference>
<feature type="region of interest" description="Disordered" evidence="1">
    <location>
        <begin position="270"/>
        <end position="316"/>
    </location>
</feature>
<evidence type="ECO:0000256" key="1">
    <source>
        <dbReference type="SAM" id="MobiDB-lite"/>
    </source>
</evidence>
<proteinExistence type="predicted"/>
<evidence type="ECO:0000259" key="2">
    <source>
        <dbReference type="Pfam" id="PF18821"/>
    </source>
</evidence>
<sequence>MALTDKARDALRPTNSIEAILEPVGGSRTPAGAGGHRPTPEHHLSAVLRGLTGNPKLRPTSLEPETIAKRYYVEEKRDERQYFEDYQRKNLAMRATETLISSKREDLNTVRAMLEIAEARGWHSVEIRGSAEFKREAWIEATAHGLEGRGFTPSDSDRQEADRRRSERAHANEVRAVEKTETREERAAGHTVEAAAHERKAEAKQPGEPEKPTLNDNRRTIRAAQKELSEDGRLLLAALGEKIDRQMNKLNTEAKTEIKAFVGAELMKKERAEGPTVLSPDQKRAATAPEPERKQTPAPAPARRLEPTPPRRTLSR</sequence>
<feature type="domain" description="Large polyvalent protein-associated" evidence="2">
    <location>
        <begin position="67"/>
        <end position="164"/>
    </location>
</feature>
<feature type="compositionally biased region" description="Basic and acidic residues" evidence="1">
    <location>
        <begin position="155"/>
        <end position="188"/>
    </location>
</feature>
<dbReference type="AlphaFoldDB" id="A0A0L0MGT1"/>
<dbReference type="InterPro" id="IPR040677">
    <property type="entry name" value="LPD7"/>
</dbReference>
<accession>A0A0L0MGT1</accession>
<gene>
    <name evidence="3" type="ORF">BVER_04486</name>
</gene>
<comment type="caution">
    <text evidence="3">The sequence shown here is derived from an EMBL/GenBank/DDBJ whole genome shotgun (WGS) entry which is preliminary data.</text>
</comment>
<dbReference type="EMBL" id="LFJJ01000019">
    <property type="protein sequence ID" value="KND61528.1"/>
    <property type="molecule type" value="Genomic_DNA"/>
</dbReference>
<protein>
    <recommendedName>
        <fullName evidence="2">Large polyvalent protein-associated domain-containing protein</fullName>
    </recommendedName>
</protein>
<feature type="compositionally biased region" description="Basic and acidic residues" evidence="1">
    <location>
        <begin position="195"/>
        <end position="229"/>
    </location>
</feature>
<feature type="region of interest" description="Disordered" evidence="1">
    <location>
        <begin position="1"/>
        <end position="41"/>
    </location>
</feature>
<feature type="region of interest" description="Disordered" evidence="1">
    <location>
        <begin position="145"/>
        <end position="229"/>
    </location>
</feature>